<dbReference type="PANTHER" id="PTHR43179:SF12">
    <property type="entry name" value="GALACTOFURANOSYLTRANSFERASE GLFT2"/>
    <property type="match status" value="1"/>
</dbReference>
<dbReference type="InterPro" id="IPR001173">
    <property type="entry name" value="Glyco_trans_2-like"/>
</dbReference>
<evidence type="ECO:0000256" key="1">
    <source>
        <dbReference type="ARBA" id="ARBA00006739"/>
    </source>
</evidence>
<dbReference type="Gene3D" id="3.90.550.10">
    <property type="entry name" value="Spore Coat Polysaccharide Biosynthesis Protein SpsA, Chain A"/>
    <property type="match status" value="1"/>
</dbReference>
<comment type="similarity">
    <text evidence="1">Belongs to the glycosyltransferase 2 family.</text>
</comment>
<dbReference type="InterPro" id="IPR011990">
    <property type="entry name" value="TPR-like_helical_dom_sf"/>
</dbReference>
<dbReference type="AlphaFoldDB" id="A0A418UZE8"/>
<evidence type="ECO:0000313" key="6">
    <source>
        <dbReference type="EMBL" id="RJF68728.1"/>
    </source>
</evidence>
<gene>
    <name evidence="6" type="ORF">D4Q52_21345</name>
</gene>
<protein>
    <submittedName>
        <fullName evidence="6">Glycosyltransferase</fullName>
    </submittedName>
</protein>
<dbReference type="PANTHER" id="PTHR43179">
    <property type="entry name" value="RHAMNOSYLTRANSFERASE WBBL"/>
    <property type="match status" value="1"/>
</dbReference>
<dbReference type="InterPro" id="IPR029044">
    <property type="entry name" value="Nucleotide-diphossugar_trans"/>
</dbReference>
<reference evidence="6 7" key="1">
    <citation type="submission" date="2018-09" db="EMBL/GenBank/DDBJ databases">
        <title>Draft genome sequence of Rhodopseudomonas palustris 2.1.18.</title>
        <authorList>
            <person name="Robertson S.L."/>
            <person name="Meyer T.E."/>
            <person name="Kyndt J.A."/>
        </authorList>
    </citation>
    <scope>NUCLEOTIDE SEQUENCE [LARGE SCALE GENOMIC DNA]</scope>
    <source>
        <strain evidence="6 7">2.1.18</strain>
    </source>
</reference>
<dbReference type="SUPFAM" id="SSF53448">
    <property type="entry name" value="Nucleotide-diphospho-sugar transferases"/>
    <property type="match status" value="1"/>
</dbReference>
<evidence type="ECO:0000313" key="7">
    <source>
        <dbReference type="Proteomes" id="UP000285523"/>
    </source>
</evidence>
<feature type="region of interest" description="Disordered" evidence="4">
    <location>
        <begin position="642"/>
        <end position="663"/>
    </location>
</feature>
<evidence type="ECO:0000256" key="2">
    <source>
        <dbReference type="ARBA" id="ARBA00022676"/>
    </source>
</evidence>
<dbReference type="SUPFAM" id="SSF48452">
    <property type="entry name" value="TPR-like"/>
    <property type="match status" value="1"/>
</dbReference>
<evidence type="ECO:0000259" key="5">
    <source>
        <dbReference type="Pfam" id="PF00535"/>
    </source>
</evidence>
<comment type="caution">
    <text evidence="6">The sequence shown here is derived from an EMBL/GenBank/DDBJ whole genome shotgun (WGS) entry which is preliminary data.</text>
</comment>
<dbReference type="Proteomes" id="UP000285523">
    <property type="component" value="Unassembled WGS sequence"/>
</dbReference>
<keyword evidence="2" id="KW-0328">Glycosyltransferase</keyword>
<dbReference type="Gene3D" id="1.25.40.10">
    <property type="entry name" value="Tetratricopeptide repeat domain"/>
    <property type="match status" value="1"/>
</dbReference>
<evidence type="ECO:0000256" key="4">
    <source>
        <dbReference type="SAM" id="MobiDB-lite"/>
    </source>
</evidence>
<dbReference type="EMBL" id="QYYD01000026">
    <property type="protein sequence ID" value="RJF68728.1"/>
    <property type="molecule type" value="Genomic_DNA"/>
</dbReference>
<keyword evidence="3 6" id="KW-0808">Transferase</keyword>
<sequence length="850" mass="93980">MAFLAEPAGWLVHNPLRSDRSFDDCQELERLGVRAYENGDLRRALVLIDRIRRIGVARADLLCLKADILARLGFAGAAAETLDLALELDPENIHTNSRLLLWSEDTTTRVRAAEQLIRLCPDQDRTLAPALKALKQAGSKIVAAGQIVADEFVGWVTWDGADSISLKICDGHSDETLAVRSERAPDWAEIFIHYGRIHFPLHAARRPLHLSIEFDDISLCKVSSYPTEQQRSIAGPRSSDSVIDADLTVIVPIYNDFEATRDCLDSLRPQLAVAKRTVAVLVNDASPDEQIQQLLHQCAEEPIFTVMHNELNLGFAATVNRALSIVPRGDVLVLNADTVLPAGALDELAIAGRSSPDIGTVTPLSNNGEYTSFPEPFQVNELRTSEAIADIDRAAKVNRDVLVDLPNGIGFCLYVTRRCLDSVGGMPHLYDRGYYEDVEFCLRARENGLRNVCAPWIYVGHAGSRSFGGEKRSLVMRNLKKLKDRFPAYNNESVAFAKSDPLRESRGKIEKELLRTIRFDRLLMAPDDLAGEIATRRAQDLVQQGLAILTCIISASARSATIRSPRDGYQSLQFNLDSAGEIDTLVAYISDLDIARFEFCGSSRLMLDVIQRLNMFDKPSDVFIADEASAELRTWIEGPSKSSRHADRKISRAAGSPPAGSGRYIAPNDEARALLAQKRIRSDRIDTEPDLKVVTQFSVSFSESPTVRCGVVLNEHCPSTFKSFVEVMRRLSGVQNLQFFVLGSTLEDNCLMTLGNVFVLGPTSADEIAALTDIYRLQRLLIYLPQPIFGWSKLQQACRLGLPTARFVWPFTPRVPPGDLRLDTAMPPAVLADRLSSWLVGAGREASDVA</sequence>
<evidence type="ECO:0000256" key="3">
    <source>
        <dbReference type="ARBA" id="ARBA00022679"/>
    </source>
</evidence>
<dbReference type="OrthoDB" id="9771846at2"/>
<proteinExistence type="inferred from homology"/>
<accession>A0A418UZE8</accession>
<name>A0A418UZE8_RHOPL</name>
<dbReference type="GO" id="GO:0016757">
    <property type="term" value="F:glycosyltransferase activity"/>
    <property type="evidence" value="ECO:0007669"/>
    <property type="project" value="UniProtKB-KW"/>
</dbReference>
<feature type="domain" description="Glycosyltransferase 2-like" evidence="5">
    <location>
        <begin position="248"/>
        <end position="348"/>
    </location>
</feature>
<organism evidence="6 7">
    <name type="scientific">Rhodopseudomonas palustris</name>
    <dbReference type="NCBI Taxonomy" id="1076"/>
    <lineage>
        <taxon>Bacteria</taxon>
        <taxon>Pseudomonadati</taxon>
        <taxon>Pseudomonadota</taxon>
        <taxon>Alphaproteobacteria</taxon>
        <taxon>Hyphomicrobiales</taxon>
        <taxon>Nitrobacteraceae</taxon>
        <taxon>Rhodopseudomonas</taxon>
    </lineage>
</organism>
<dbReference type="Pfam" id="PF00535">
    <property type="entry name" value="Glycos_transf_2"/>
    <property type="match status" value="1"/>
</dbReference>